<keyword evidence="4 6" id="KW-0698">rRNA processing</keyword>
<dbReference type="InterPro" id="IPR009292">
    <property type="entry name" value="RRP36"/>
</dbReference>
<comment type="function">
    <text evidence="6">Component of the 90S pre-ribosome involved in the maturation of rRNAs. Required for early cleavages of the pre-RNAs in the 40S ribosomal subunit maturation pathway.</text>
</comment>
<feature type="compositionally biased region" description="Basic and acidic residues" evidence="8">
    <location>
        <begin position="1"/>
        <end position="16"/>
    </location>
</feature>
<keyword evidence="6" id="KW-0687">Ribonucleoprotein</keyword>
<feature type="region of interest" description="Disordered" evidence="8">
    <location>
        <begin position="1"/>
        <end position="40"/>
    </location>
</feature>
<reference evidence="9 10" key="1">
    <citation type="journal article" date="2022" name="bioRxiv">
        <title>Genomics of Preaxostyla Flagellates Illuminates Evolutionary Transitions and the Path Towards Mitochondrial Loss.</title>
        <authorList>
            <person name="Novak L.V.F."/>
            <person name="Treitli S.C."/>
            <person name="Pyrih J."/>
            <person name="Halakuc P."/>
            <person name="Pipaliya S.V."/>
            <person name="Vacek V."/>
            <person name="Brzon O."/>
            <person name="Soukal P."/>
            <person name="Eme L."/>
            <person name="Dacks J.B."/>
            <person name="Karnkowska A."/>
            <person name="Elias M."/>
            <person name="Hampl V."/>
        </authorList>
    </citation>
    <scope>NUCLEOTIDE SEQUENCE [LARGE SCALE GENOMIC DNA]</scope>
    <source>
        <strain evidence="9">NAU3</strain>
        <tissue evidence="9">Gut</tissue>
    </source>
</reference>
<feature type="compositionally biased region" description="Basic residues" evidence="8">
    <location>
        <begin position="160"/>
        <end position="181"/>
    </location>
</feature>
<sequence>MGKGFKKSDVPKEISSKKPFNPYEVKPKKKTPQSMDPRFDPLCGKFNEDLYRKSFTFINDLKQQELNELKERAKKMKNGEEKEALYQEIRKKTQQREQEQQRLRVREKVQEFRRTQRDLVKQGVNPFYLRRSDITKMKIEDQIQQAKNSGKSATKQLERRNKHLAAKQRKAIPQRRKKHED</sequence>
<proteinExistence type="inferred from homology"/>
<keyword evidence="10" id="KW-1185">Reference proteome</keyword>
<keyword evidence="5 6" id="KW-0539">Nucleus</keyword>
<evidence type="ECO:0000313" key="9">
    <source>
        <dbReference type="EMBL" id="KAK2940238.1"/>
    </source>
</evidence>
<comment type="subcellular location">
    <subcellularLocation>
        <location evidence="1 6">Nucleus</location>
        <location evidence="1 6">Nucleolus</location>
    </subcellularLocation>
</comment>
<comment type="caution">
    <text evidence="9">The sequence shown here is derived from an EMBL/GenBank/DDBJ whole genome shotgun (WGS) entry which is preliminary data.</text>
</comment>
<evidence type="ECO:0000256" key="6">
    <source>
        <dbReference type="RuleBase" id="RU368027"/>
    </source>
</evidence>
<dbReference type="PANTHER" id="PTHR21738">
    <property type="entry name" value="RIBOSOMAL RNA PROCESSING PROTEIN 36 HOMOLOG"/>
    <property type="match status" value="1"/>
</dbReference>
<organism evidence="9 10">
    <name type="scientific">Blattamonas nauphoetae</name>
    <dbReference type="NCBI Taxonomy" id="2049346"/>
    <lineage>
        <taxon>Eukaryota</taxon>
        <taxon>Metamonada</taxon>
        <taxon>Preaxostyla</taxon>
        <taxon>Oxymonadida</taxon>
        <taxon>Blattamonas</taxon>
    </lineage>
</organism>
<accession>A0ABQ9WLA2</accession>
<keyword evidence="3 6" id="KW-0690">Ribosome biogenesis</keyword>
<evidence type="ECO:0000256" key="2">
    <source>
        <dbReference type="ARBA" id="ARBA00009418"/>
    </source>
</evidence>
<evidence type="ECO:0000256" key="5">
    <source>
        <dbReference type="ARBA" id="ARBA00023242"/>
    </source>
</evidence>
<evidence type="ECO:0000256" key="1">
    <source>
        <dbReference type="ARBA" id="ARBA00004604"/>
    </source>
</evidence>
<name>A0ABQ9WLA2_9EUKA</name>
<evidence type="ECO:0000256" key="8">
    <source>
        <dbReference type="SAM" id="MobiDB-lite"/>
    </source>
</evidence>
<evidence type="ECO:0000313" key="10">
    <source>
        <dbReference type="Proteomes" id="UP001281761"/>
    </source>
</evidence>
<dbReference type="Pfam" id="PF06102">
    <property type="entry name" value="RRP36"/>
    <property type="match status" value="1"/>
</dbReference>
<comment type="subunit">
    <text evidence="6">Associates with 90S and pre-40S pre-ribosomal particles.</text>
</comment>
<evidence type="ECO:0000256" key="7">
    <source>
        <dbReference type="SAM" id="Coils"/>
    </source>
</evidence>
<dbReference type="EMBL" id="JARBJD010000709">
    <property type="protein sequence ID" value="KAK2940238.1"/>
    <property type="molecule type" value="Genomic_DNA"/>
</dbReference>
<dbReference type="Proteomes" id="UP001281761">
    <property type="component" value="Unassembled WGS sequence"/>
</dbReference>
<keyword evidence="7" id="KW-0175">Coiled coil</keyword>
<feature type="compositionally biased region" description="Polar residues" evidence="8">
    <location>
        <begin position="142"/>
        <end position="155"/>
    </location>
</feature>
<evidence type="ECO:0000256" key="3">
    <source>
        <dbReference type="ARBA" id="ARBA00022517"/>
    </source>
</evidence>
<gene>
    <name evidence="9" type="ORF">BLNAU_24857</name>
</gene>
<feature type="coiled-coil region" evidence="7">
    <location>
        <begin position="59"/>
        <end position="102"/>
    </location>
</feature>
<protein>
    <recommendedName>
        <fullName evidence="6">rRNA biogenesis protein RRP36</fullName>
    </recommendedName>
</protein>
<feature type="region of interest" description="Disordered" evidence="8">
    <location>
        <begin position="142"/>
        <end position="181"/>
    </location>
</feature>
<dbReference type="PANTHER" id="PTHR21738:SF0">
    <property type="entry name" value="RIBOSOMAL RNA PROCESSING PROTEIN 36 HOMOLOG"/>
    <property type="match status" value="1"/>
</dbReference>
<evidence type="ECO:0000256" key="4">
    <source>
        <dbReference type="ARBA" id="ARBA00022552"/>
    </source>
</evidence>
<comment type="similarity">
    <text evidence="2 6">Belongs to the RRP36 family.</text>
</comment>